<name>A0ACB9UHV6_9CETA</name>
<organism evidence="1 2">
    <name type="scientific">Ovis ammon polii x Ovis aries</name>
    <dbReference type="NCBI Taxonomy" id="2918886"/>
    <lineage>
        <taxon>Eukaryota</taxon>
        <taxon>Metazoa</taxon>
        <taxon>Chordata</taxon>
        <taxon>Craniata</taxon>
        <taxon>Vertebrata</taxon>
        <taxon>Euteleostomi</taxon>
        <taxon>Mammalia</taxon>
        <taxon>Eutheria</taxon>
        <taxon>Laurasiatheria</taxon>
        <taxon>Artiodactyla</taxon>
        <taxon>Ruminantia</taxon>
        <taxon>Pecora</taxon>
        <taxon>Bovidae</taxon>
        <taxon>Caprinae</taxon>
        <taxon>Ovis</taxon>
    </lineage>
</organism>
<comment type="caution">
    <text evidence="1">The sequence shown here is derived from an EMBL/GenBank/DDBJ whole genome shotgun (WGS) entry which is preliminary data.</text>
</comment>
<protein>
    <submittedName>
        <fullName evidence="1">Uncharacterized protein</fullName>
    </submittedName>
</protein>
<sequence length="1296" mass="146512">MCPGGPVSWPLRLHWSHSDSSHMPHRVERSCPSEILLALFKSAAQGLARVDRLPTFLRDRRYKELKKEEFWKFKELLKQESLKFKLKPIPWTELKKASRENVSKLLSKHYPGKLAWDVTLSLFLQISRDDLWRKARNEIRQTINPYRSHMKQKFQVLWEKEACLLVPEDFYRETTKSEYEYLNAVFLAALQPGESSPTVILHGPEGIGKTTLLRKVMLEWAKGNLWRDRFSFVFLLTGREMNGVTDMSLVELLSRDWPESSEPIEDIFSQPERILFILDGVEELKFDLDCDTDLCEDWEEPHSMQVVLRSLLQKQMLPECSLLLALSKTGMRKNHSLLKHIKCIFLLGFSEHQRKLYFSHYFQENDASSRAFSFVREKRSLFFLCQSPFLCWLVCTGLKCQLDKGEDLELDSETITGLYVSFFTEVFKSGSETCPLKQRRACLKSLCTLAAEGMWTRTFLFCPEDLRRNGVSESDTLMWLDMKLLHRSGDCLAFIHACIQEFCAAMFYMFKRPKDPPHSVIGNVTQLITRAVSEHYSHLSWTAVFLFVFSTERMTNRLETSFGFPLSKEIKQEITQSLDTLSQYDPNNVTVSFQALFNCLFETQDPEFVAQVVNFFKDIDIYIGTKEELIICAACLRHCHSLQKFHLCMERVFPDESGCISNTIEKLTLWRDVCSAFTASEDFEMLNLENCQFDEASLAVLCRMLSQPVCKLRKFVCNFASNLANSLELFKAILHNPHLKHLNLYGSSLSHMDAKQLCEALKHPMCNIEELMLGKCDITGEACEDIASVIIHNKKLKLLSMCENALKDDGVQVLCEALKSPDCALEALLLSHCCFTSAACDYLSQVLLGNRSLTVLDLGSNVLKDEGVTTLCESLRHPSCNLQELWLMNCYFTSVCCVDIATVLVHSEKLTTLKLGNNKIYDAGAKQLCKALKHPKCKLEHLGLEACELSPASCEDLASAFTTCKSLTCVNLEWITLDYDGAAVLCEALVSLECSLQVLGEHGKLSLPSAQLLAWTFSVTARIVPSPQGWVRVMSTEGHSDVLSMSVHKDALRNAGEAAVKTIFLFEVVVGALGNAILFSRSISPVLLGHKQRPTQMVLPHLALANLLALLSPGIPHIMAAFVSRKPLSSLGCIVTSVGYLWFISDAVFLTLMVWSSGSMVLFLHRHHQRITVIVFVTEAGKGLCLGNEDEENNGNQKESKPTPEKTDTRIVFGATFSCLSLFLLFLAVFFIYRTCHSKVHKQKDADVPMLERISELPEEPEGVTYAQLNTTALSRAASVPAEETPSSCDYTTVKV</sequence>
<reference evidence="1" key="1">
    <citation type="submission" date="2022-03" db="EMBL/GenBank/DDBJ databases">
        <title>Genomic analyses of argali, domestic sheep and their hybrids provide insights into chromosomal evolution, heterosis and genetic basis of agronomic traits.</title>
        <authorList>
            <person name="Li M."/>
        </authorList>
    </citation>
    <scope>NUCLEOTIDE SEQUENCE</scope>
    <source>
        <strain evidence="1">F1 hybrid</strain>
    </source>
</reference>
<evidence type="ECO:0000313" key="2">
    <source>
        <dbReference type="Proteomes" id="UP001057279"/>
    </source>
</evidence>
<dbReference type="Proteomes" id="UP001057279">
    <property type="component" value="Linkage Group LG16"/>
</dbReference>
<gene>
    <name evidence="1" type="ORF">MJG53_013204</name>
</gene>
<keyword evidence="2" id="KW-1185">Reference proteome</keyword>
<proteinExistence type="predicted"/>
<accession>A0ACB9UHV6</accession>
<dbReference type="EMBL" id="CM043041">
    <property type="protein sequence ID" value="KAI4571098.1"/>
    <property type="molecule type" value="Genomic_DNA"/>
</dbReference>
<evidence type="ECO:0000313" key="1">
    <source>
        <dbReference type="EMBL" id="KAI4571098.1"/>
    </source>
</evidence>